<keyword evidence="4" id="KW-1185">Reference proteome</keyword>
<proteinExistence type="predicted"/>
<comment type="caution">
    <text evidence="3">The sequence shown here is derived from an EMBL/GenBank/DDBJ whole genome shotgun (WGS) entry which is preliminary data.</text>
</comment>
<dbReference type="InterPro" id="IPR050648">
    <property type="entry name" value="F-box_LRR-repeat"/>
</dbReference>
<reference evidence="3" key="1">
    <citation type="submission" date="2020-09" db="EMBL/GenBank/DDBJ databases">
        <title>Genome-Enabled Discovery of Anthraquinone Biosynthesis in Senna tora.</title>
        <authorList>
            <person name="Kang S.-H."/>
            <person name="Pandey R.P."/>
            <person name="Lee C.-M."/>
            <person name="Sim J.-S."/>
            <person name="Jeong J.-T."/>
            <person name="Choi B.-S."/>
            <person name="Jung M."/>
            <person name="Ginzburg D."/>
            <person name="Zhao K."/>
            <person name="Won S.Y."/>
            <person name="Oh T.-J."/>
            <person name="Yu Y."/>
            <person name="Kim N.-H."/>
            <person name="Lee O.R."/>
            <person name="Lee T.-H."/>
            <person name="Bashyal P."/>
            <person name="Kim T.-S."/>
            <person name="Lee W.-H."/>
            <person name="Kawkins C."/>
            <person name="Kim C.-K."/>
            <person name="Kim J.S."/>
            <person name="Ahn B.O."/>
            <person name="Rhee S.Y."/>
            <person name="Sohng J.K."/>
        </authorList>
    </citation>
    <scope>NUCLEOTIDE SEQUENCE</scope>
    <source>
        <tissue evidence="3">Leaf</tissue>
    </source>
</reference>
<dbReference type="PANTHER" id="PTHR13382:SF21">
    <property type="entry name" value="OS12G0601000 PROTEIN"/>
    <property type="match status" value="1"/>
</dbReference>
<dbReference type="PANTHER" id="PTHR13382">
    <property type="entry name" value="MITOCHONDRIAL ATP SYNTHASE COUPLING FACTOR B"/>
    <property type="match status" value="1"/>
</dbReference>
<dbReference type="SUPFAM" id="SSF52047">
    <property type="entry name" value="RNI-like"/>
    <property type="match status" value="1"/>
</dbReference>
<sequence length="596" mass="65119">MQHYHPKTHIAAAYDGGATVSSDIKRGKKRGSYNCGRCGLPKKGHNCHLSTPTSASAPAPTDSPLSAFSAISAPSSGYEDRQPPPRQPYSRLRRALSFDDVDDRSSGFDPLGVSDGEDPDLSINPELDLESSGLPANLLWEVLKRLPPTGLLSAAKVCKGWRDTTKRLWRAAEELRLRVPAGVQVGFVASMLQKCPGIVRLSLRMESDVDSTMLACIAFSCPNLEFMEISTSNTAINRINGDELSRFVADKRSLKSLKMEGCLHLGGFVLCSSSLSTLWLSDLRSLSKTVFNCPQLQEISLEFSRQENEGTDLTTMVESLGRTCPRLQNIHIASVRLSHAVVLALTGAQLRGLRMLSLVLGSEVTDASVATIASSYPNLELLDLSGSSISDGGIGIICNVFPETLSRLLLALCPNLTSSGIQFATAQLPLLELMDCGMTICDPNSENQTADENNCKLQETHKANYHLVNQKLIIKHNRLKKLSLWGCSGLDALYLNCPQLNDLNLNSCKNLHPERLLLQCPRLENVHASGCQDMLIGAIQSQVCNAFTAMENLSPCKRLPDGSKRVRVPHFLSGELPDDGKKRRRIEKQLCNVLVE</sequence>
<dbReference type="OrthoDB" id="6362633at2759"/>
<dbReference type="FunFam" id="3.80.10.10:FF:000597">
    <property type="entry name" value="F-box/LRR-repeat protein 17"/>
    <property type="match status" value="1"/>
</dbReference>
<dbReference type="GO" id="GO:0005737">
    <property type="term" value="C:cytoplasm"/>
    <property type="evidence" value="ECO:0007669"/>
    <property type="project" value="TreeGrafter"/>
</dbReference>
<gene>
    <name evidence="3" type="ORF">G2W53_023841</name>
</gene>
<feature type="domain" description="F-box" evidence="2">
    <location>
        <begin position="128"/>
        <end position="172"/>
    </location>
</feature>
<dbReference type="InterPro" id="IPR032675">
    <property type="entry name" value="LRR_dom_sf"/>
</dbReference>
<evidence type="ECO:0000313" key="4">
    <source>
        <dbReference type="Proteomes" id="UP000634136"/>
    </source>
</evidence>
<dbReference type="Proteomes" id="UP000634136">
    <property type="component" value="Unassembled WGS sequence"/>
</dbReference>
<evidence type="ECO:0000256" key="1">
    <source>
        <dbReference type="SAM" id="MobiDB-lite"/>
    </source>
</evidence>
<evidence type="ECO:0000259" key="2">
    <source>
        <dbReference type="PROSITE" id="PS50181"/>
    </source>
</evidence>
<dbReference type="EMBL" id="JAAIUW010000008">
    <property type="protein sequence ID" value="KAF7818386.1"/>
    <property type="molecule type" value="Genomic_DNA"/>
</dbReference>
<dbReference type="SUPFAM" id="SSF81383">
    <property type="entry name" value="F-box domain"/>
    <property type="match status" value="1"/>
</dbReference>
<dbReference type="PROSITE" id="PS50181">
    <property type="entry name" value="FBOX"/>
    <property type="match status" value="1"/>
</dbReference>
<dbReference type="Pfam" id="PF12937">
    <property type="entry name" value="F-box-like"/>
    <property type="match status" value="1"/>
</dbReference>
<feature type="compositionally biased region" description="Low complexity" evidence="1">
    <location>
        <begin position="49"/>
        <end position="67"/>
    </location>
</feature>
<dbReference type="AlphaFoldDB" id="A0A834TC42"/>
<dbReference type="FunFam" id="3.80.10.10:FF:001633">
    <property type="entry name" value="Uncharacterized protein"/>
    <property type="match status" value="1"/>
</dbReference>
<accession>A0A834TC42</accession>
<evidence type="ECO:0000313" key="3">
    <source>
        <dbReference type="EMBL" id="KAF7818386.1"/>
    </source>
</evidence>
<dbReference type="InterPro" id="IPR001810">
    <property type="entry name" value="F-box_dom"/>
</dbReference>
<dbReference type="Gene3D" id="3.80.10.10">
    <property type="entry name" value="Ribonuclease Inhibitor"/>
    <property type="match status" value="3"/>
</dbReference>
<organism evidence="3 4">
    <name type="scientific">Senna tora</name>
    <dbReference type="NCBI Taxonomy" id="362788"/>
    <lineage>
        <taxon>Eukaryota</taxon>
        <taxon>Viridiplantae</taxon>
        <taxon>Streptophyta</taxon>
        <taxon>Embryophyta</taxon>
        <taxon>Tracheophyta</taxon>
        <taxon>Spermatophyta</taxon>
        <taxon>Magnoliopsida</taxon>
        <taxon>eudicotyledons</taxon>
        <taxon>Gunneridae</taxon>
        <taxon>Pentapetalae</taxon>
        <taxon>rosids</taxon>
        <taxon>fabids</taxon>
        <taxon>Fabales</taxon>
        <taxon>Fabaceae</taxon>
        <taxon>Caesalpinioideae</taxon>
        <taxon>Cassia clade</taxon>
        <taxon>Senna</taxon>
    </lineage>
</organism>
<name>A0A834TC42_9FABA</name>
<feature type="region of interest" description="Disordered" evidence="1">
    <location>
        <begin position="49"/>
        <end position="121"/>
    </location>
</feature>
<protein>
    <submittedName>
        <fullName evidence="3">F-box/LRR-repeat protein 17-like</fullName>
    </submittedName>
</protein>
<dbReference type="InterPro" id="IPR036047">
    <property type="entry name" value="F-box-like_dom_sf"/>
</dbReference>